<sequence length="1705" mass="189520">MSFDRLPSEEKGNMAPDLLVNVSKLPTQHQDIILRIVLKAIGECHSSHLDENIGIKYKSCDVKDIQLFVEFCLHAILYQPTSIGVNCPPGLSMVQLNRITGRMPLKGDLLLTGKLGILNIIESICLEPELAYPIYLAASADSQELVVKRAEELLKRKASGVNLEDSDLINRLFILFNGTTNVESIATEFRASPVSNALRLQLMSVFCRSIAAANAFPYALQCMFGCMYGSGTTSRLKQLGMEFTVWVFRHALIDRLKLMGPVTLNAILQLLDGSSLQETDVITKDAKSYAFQAIGLLATRMPQLFRDKIDMSVRLFTALKLEDHSLRLVIQESVTSLAVAYKDAPLTVLKELEAFLMQNCQAEQSEVRFCAMRWTTSLFCFDHCPSRYICMLGSDDPKMDIREMALEGLHLTKDQEQLCNANDKVIYPKLNDMLDYICLQRPELLDSSGHREKELLFPSKTYFAMVRFLLRCFKADCRPRDSGIDEFRSAVVKLCQVLEHAMSFDGSVELHAASMNALVEIGSHRPELVASRYTERLPWLQPLLGHVDLDTRESASKLLGITCSVISTEEASALITDLFATLTQKTKSLRFENHHGLLCAIGYILAECMMEISKIPESLFASIVEHLVSAVELETSVFSSVSMEALGHIGLRCPLPNDIKHNAVSGVLPILHERLRKLLDGNDIKTVQTIVIALGHISVKETLISHLEIALDLIFSLSRSKVEDVLFAAGEALSFIWGGVPVTGNEILKSNYTSLSQAYNYLAGEMSLTSMKWSSSELNVDNKSRALARDLIIKKIFDELIYSSRKEERCAGTVWLVSLIMYCGHHPKIQQILPEIQAPFSHHLGDQNELTQELASQGMSIVYELGDSSTKQDLVNAFVNTLIGSGKRKRVIKLMEDSEVFQEGAIGETLSGGKLSTYKELCSLANEMGQPDLIYKFMDLANYQASLNSKRGAAFGFSKIAKQAGDVLQPHMRTLVPRLVRYQYDPEKNVQDAMAHIWKSLVVDSKKTIDEYFDVIVDDLLTQSGSRLWRSREASCLGLADIIQGRRLSQVSKHLRRIWTTAFRAMDDIKETVRKSGDSLCRSVSSLTIRLCDISLTPLPDATETISIVLPFLLVEGITSKVSSIQTASVSLVMKVSKSAGGTIRPHLPDLVCCMLECLSSLEDQRLNYVELHAANVGIQTEKLENLRVAVSKDSTMWETLNLCINVTDKQSLETLIPRLAQMVRSGVGLNTRVGVASFITLLVQKVTDDIKPFTSMLSKLLFRATLEEKRGAAKRSFAAACAIILKYGSPSLAQKLIEESVALHLGDRNSQVSCAVLLKSYANLAADVLSGYLATILPVIFISRFDDDKDISILYEELWEDNSTSDRVTLQLYLQEIVSLISSCISSSSWANKRKSAKATVKLCESMGDSISAFQQVLVKFLLKEVPGRFWEGKDVILHALASLCSSCSVAISMTDPAIPRVILSSIISSCTKKIKSYRETAFVCLQQVIKAFDDPNHFSDVFPLLYEVCDQAVVAKTTNAITINSSAALGNDTIEDTSLALEKVLDCVTACMHVARVEDILKEKERFIHILLCSMSPGFNWTVQVSVFSSVKELCSKLQPNLDKTATSYDSSSLIYELFHSVTPKLVESIRTVKIAQVHTAASECILEIIKLNQIIPDRARLMELRNELTHLLGIEKSEQAKTFLQKSTKLLQEFEKGDGHVI</sequence>
<feature type="domain" description="Proteasome component Ecm29 N-terminal" evidence="5">
    <location>
        <begin position="1"/>
        <end position="393"/>
    </location>
</feature>
<dbReference type="Proteomes" id="UP001412067">
    <property type="component" value="Unassembled WGS sequence"/>
</dbReference>
<dbReference type="SUPFAM" id="SSF48371">
    <property type="entry name" value="ARM repeat"/>
    <property type="match status" value="2"/>
</dbReference>
<dbReference type="InterPro" id="IPR055444">
    <property type="entry name" value="ARM_ECM29"/>
</dbReference>
<dbReference type="Pfam" id="PF23731">
    <property type="entry name" value="ARM_ECM29_C"/>
    <property type="match status" value="1"/>
</dbReference>
<evidence type="ECO:0000256" key="2">
    <source>
        <dbReference type="ARBA" id="ARBA00022490"/>
    </source>
</evidence>
<evidence type="ECO:0000259" key="6">
    <source>
        <dbReference type="Pfam" id="PF23702"/>
    </source>
</evidence>
<organism evidence="8 9">
    <name type="scientific">Platanthera guangdongensis</name>
    <dbReference type="NCBI Taxonomy" id="2320717"/>
    <lineage>
        <taxon>Eukaryota</taxon>
        <taxon>Viridiplantae</taxon>
        <taxon>Streptophyta</taxon>
        <taxon>Embryophyta</taxon>
        <taxon>Tracheophyta</taxon>
        <taxon>Spermatophyta</taxon>
        <taxon>Magnoliopsida</taxon>
        <taxon>Liliopsida</taxon>
        <taxon>Asparagales</taxon>
        <taxon>Orchidaceae</taxon>
        <taxon>Orchidoideae</taxon>
        <taxon>Orchideae</taxon>
        <taxon>Orchidinae</taxon>
        <taxon>Platanthera</taxon>
    </lineage>
</organism>
<dbReference type="Pfam" id="PF13001">
    <property type="entry name" value="ECM29_N"/>
    <property type="match status" value="1"/>
</dbReference>
<evidence type="ECO:0000256" key="1">
    <source>
        <dbReference type="ARBA" id="ARBA00004496"/>
    </source>
</evidence>
<dbReference type="Gene3D" id="1.25.10.10">
    <property type="entry name" value="Leucine-rich Repeat Variant"/>
    <property type="match status" value="3"/>
</dbReference>
<evidence type="ECO:0000259" key="7">
    <source>
        <dbReference type="Pfam" id="PF24492"/>
    </source>
</evidence>
<evidence type="ECO:0000313" key="8">
    <source>
        <dbReference type="EMBL" id="KAK8955794.1"/>
    </source>
</evidence>
<evidence type="ECO:0000259" key="5">
    <source>
        <dbReference type="Pfam" id="PF13001"/>
    </source>
</evidence>
<evidence type="ECO:0000256" key="4">
    <source>
        <dbReference type="ARBA" id="ARBA00022942"/>
    </source>
</evidence>
<feature type="domain" description="ECM29 ARM-like repeats" evidence="6">
    <location>
        <begin position="514"/>
        <end position="611"/>
    </location>
</feature>
<comment type="subcellular location">
    <subcellularLocation>
        <location evidence="1">Cytoplasm</location>
    </subcellularLocation>
</comment>
<evidence type="ECO:0000313" key="9">
    <source>
        <dbReference type="Proteomes" id="UP001412067"/>
    </source>
</evidence>
<comment type="caution">
    <text evidence="8">The sequence shown here is derived from an EMBL/GenBank/DDBJ whole genome shotgun (WGS) entry which is preliminary data.</text>
</comment>
<protein>
    <recommendedName>
        <fullName evidence="10">Proteasome-associated protein ECM29 homolog</fullName>
    </recommendedName>
</protein>
<dbReference type="Pfam" id="PF23702">
    <property type="entry name" value="ARM_ECM29"/>
    <property type="match status" value="1"/>
</dbReference>
<keyword evidence="2" id="KW-0963">Cytoplasm</keyword>
<accession>A0ABR2M016</accession>
<dbReference type="EMBL" id="JBBWWR010000013">
    <property type="protein sequence ID" value="KAK8955794.1"/>
    <property type="molecule type" value="Genomic_DNA"/>
</dbReference>
<dbReference type="InterPro" id="IPR016024">
    <property type="entry name" value="ARM-type_fold"/>
</dbReference>
<feature type="domain" description="Proteasome adapter and scaffold protein ECM29 HEAT-repeat" evidence="7">
    <location>
        <begin position="1144"/>
        <end position="1303"/>
    </location>
</feature>
<keyword evidence="3" id="KW-0677">Repeat</keyword>
<proteinExistence type="predicted"/>
<dbReference type="InterPro" id="IPR055443">
    <property type="entry name" value="HEAT_ECM29"/>
</dbReference>
<keyword evidence="9" id="KW-1185">Reference proteome</keyword>
<dbReference type="Pfam" id="PF24492">
    <property type="entry name" value="HEAT_ECM29"/>
    <property type="match status" value="1"/>
</dbReference>
<gene>
    <name evidence="8" type="ORF">KSP40_PGU002294</name>
</gene>
<dbReference type="PANTHER" id="PTHR23346">
    <property type="entry name" value="TRANSLATIONAL ACTIVATOR GCN1-RELATED"/>
    <property type="match status" value="1"/>
</dbReference>
<dbReference type="PANTHER" id="PTHR23346:SF19">
    <property type="entry name" value="PROTEASOME ADAPTER AND SCAFFOLD PROTEIN ECM29"/>
    <property type="match status" value="1"/>
</dbReference>
<reference evidence="8 9" key="1">
    <citation type="journal article" date="2022" name="Nat. Plants">
        <title>Genomes of leafy and leafless Platanthera orchids illuminate the evolution of mycoheterotrophy.</title>
        <authorList>
            <person name="Li M.H."/>
            <person name="Liu K.W."/>
            <person name="Li Z."/>
            <person name="Lu H.C."/>
            <person name="Ye Q.L."/>
            <person name="Zhang D."/>
            <person name="Wang J.Y."/>
            <person name="Li Y.F."/>
            <person name="Zhong Z.M."/>
            <person name="Liu X."/>
            <person name="Yu X."/>
            <person name="Liu D.K."/>
            <person name="Tu X.D."/>
            <person name="Liu B."/>
            <person name="Hao Y."/>
            <person name="Liao X.Y."/>
            <person name="Jiang Y.T."/>
            <person name="Sun W.H."/>
            <person name="Chen J."/>
            <person name="Chen Y.Q."/>
            <person name="Ai Y."/>
            <person name="Zhai J.W."/>
            <person name="Wu S.S."/>
            <person name="Zhou Z."/>
            <person name="Hsiao Y.Y."/>
            <person name="Wu W.L."/>
            <person name="Chen Y.Y."/>
            <person name="Lin Y.F."/>
            <person name="Hsu J.L."/>
            <person name="Li C.Y."/>
            <person name="Wang Z.W."/>
            <person name="Zhao X."/>
            <person name="Zhong W.Y."/>
            <person name="Ma X.K."/>
            <person name="Ma L."/>
            <person name="Huang J."/>
            <person name="Chen G.Z."/>
            <person name="Huang M.Z."/>
            <person name="Huang L."/>
            <person name="Peng D.H."/>
            <person name="Luo Y.B."/>
            <person name="Zou S.Q."/>
            <person name="Chen S.P."/>
            <person name="Lan S."/>
            <person name="Tsai W.C."/>
            <person name="Van de Peer Y."/>
            <person name="Liu Z.J."/>
        </authorList>
    </citation>
    <scope>NUCLEOTIDE SEQUENCE [LARGE SCALE GENOMIC DNA]</scope>
    <source>
        <strain evidence="8">Lor288</strain>
    </source>
</reference>
<name>A0ABR2M016_9ASPA</name>
<dbReference type="InterPro" id="IPR011989">
    <property type="entry name" value="ARM-like"/>
</dbReference>
<dbReference type="InterPro" id="IPR024372">
    <property type="entry name" value="Ecm29_N"/>
</dbReference>
<keyword evidence="4" id="KW-0647">Proteasome</keyword>
<evidence type="ECO:0000256" key="3">
    <source>
        <dbReference type="ARBA" id="ARBA00022737"/>
    </source>
</evidence>
<evidence type="ECO:0008006" key="10">
    <source>
        <dbReference type="Google" id="ProtNLM"/>
    </source>
</evidence>